<comment type="caution">
    <text evidence="3">The sequence shown here is derived from an EMBL/GenBank/DDBJ whole genome shotgun (WGS) entry which is preliminary data.</text>
</comment>
<proteinExistence type="predicted"/>
<dbReference type="EMBL" id="MZGJ01000002">
    <property type="protein sequence ID" value="OQX51525.1"/>
    <property type="molecule type" value="Genomic_DNA"/>
</dbReference>
<feature type="domain" description="Right handed beta helix" evidence="2">
    <location>
        <begin position="228"/>
        <end position="354"/>
    </location>
</feature>
<keyword evidence="1" id="KW-0812">Transmembrane</keyword>
<reference evidence="4" key="1">
    <citation type="submission" date="2017-03" db="EMBL/GenBank/DDBJ databases">
        <title>Novel pathways for hydrocarbon cycling and metabolic interdependencies in hydrothermal sediment communities.</title>
        <authorList>
            <person name="Dombrowski N."/>
            <person name="Seitz K."/>
            <person name="Teske A."/>
            <person name="Baker B."/>
        </authorList>
    </citation>
    <scope>NUCLEOTIDE SEQUENCE [LARGE SCALE GENOMIC DNA]</scope>
</reference>
<sequence length="369" mass="40930">MPKFTPGSKSTLSLFLLLLSAGVLTLMIFFFYPPLISSLVKIQNKNLSDAYPTFQKFRPIKPLSISPPQSINYTNQRTNTTISLPPAGELDSTHLQNCTINLSSATKLNNNYIGDSTLNLSGTNIAVINSVLDNVQINIGSNSLARILNTTIQNNTRPIHITQARLSIENSRFQNSNANPLFQISGRSEVKAINSEFKNNNGTIFLTQQQEITDAEGKITRLVPRLLIDHSLFDSNHQTSILLAEINQMGTKIANNIFTGGTLPYIEITDSKSNPYITIENNSFTNQGIGIRNSNHIIVWANKFSQINDYGVKIVDSNLIAFQYNLFENISPAAVFSQNTPQIELVENILKNTAQEIVFEPVSKGKDRP</sequence>
<keyword evidence="1" id="KW-1133">Transmembrane helix</keyword>
<keyword evidence="1" id="KW-0472">Membrane</keyword>
<dbReference type="Proteomes" id="UP000192520">
    <property type="component" value="Unassembled WGS sequence"/>
</dbReference>
<dbReference type="Pfam" id="PF13229">
    <property type="entry name" value="Beta_helix"/>
    <property type="match status" value="1"/>
</dbReference>
<evidence type="ECO:0000313" key="3">
    <source>
        <dbReference type="EMBL" id="OQX51525.1"/>
    </source>
</evidence>
<evidence type="ECO:0000256" key="1">
    <source>
        <dbReference type="SAM" id="Phobius"/>
    </source>
</evidence>
<accession>A0A1W9NZG2</accession>
<feature type="transmembrane region" description="Helical" evidence="1">
    <location>
        <begin position="12"/>
        <end position="32"/>
    </location>
</feature>
<name>A0A1W9NZG2_UNCC3</name>
<dbReference type="AlphaFoldDB" id="A0A1W9NZG2"/>
<evidence type="ECO:0000313" key="4">
    <source>
        <dbReference type="Proteomes" id="UP000192520"/>
    </source>
</evidence>
<protein>
    <recommendedName>
        <fullName evidence="2">Right handed beta helix domain-containing protein</fullName>
    </recommendedName>
</protein>
<dbReference type="SUPFAM" id="SSF51126">
    <property type="entry name" value="Pectin lyase-like"/>
    <property type="match status" value="1"/>
</dbReference>
<dbReference type="STRING" id="1968527.B5M47_00235"/>
<dbReference type="InterPro" id="IPR011050">
    <property type="entry name" value="Pectin_lyase_fold/virulence"/>
</dbReference>
<evidence type="ECO:0000259" key="2">
    <source>
        <dbReference type="Pfam" id="PF13229"/>
    </source>
</evidence>
<gene>
    <name evidence="3" type="ORF">B5M47_00235</name>
</gene>
<organism evidence="3 4">
    <name type="scientific">candidate division CPR3 bacterium 4484_211</name>
    <dbReference type="NCBI Taxonomy" id="1968527"/>
    <lineage>
        <taxon>Bacteria</taxon>
        <taxon>Bacteria division CPR3</taxon>
    </lineage>
</organism>
<dbReference type="InterPro" id="IPR039448">
    <property type="entry name" value="Beta_helix"/>
</dbReference>